<accession>A0A1G6ZXY2</accession>
<organism evidence="6 7">
    <name type="scientific">Ruegeria marina</name>
    <dbReference type="NCBI Taxonomy" id="639004"/>
    <lineage>
        <taxon>Bacteria</taxon>
        <taxon>Pseudomonadati</taxon>
        <taxon>Pseudomonadota</taxon>
        <taxon>Alphaproteobacteria</taxon>
        <taxon>Rhodobacterales</taxon>
        <taxon>Roseobacteraceae</taxon>
        <taxon>Ruegeria</taxon>
    </lineage>
</organism>
<evidence type="ECO:0000259" key="5">
    <source>
        <dbReference type="Pfam" id="PF00171"/>
    </source>
</evidence>
<dbReference type="GO" id="GO:0016620">
    <property type="term" value="F:oxidoreductase activity, acting on the aldehyde or oxo group of donors, NAD or NADP as acceptor"/>
    <property type="evidence" value="ECO:0007669"/>
    <property type="project" value="InterPro"/>
</dbReference>
<dbReference type="EMBL" id="FMZV01000013">
    <property type="protein sequence ID" value="SDE07432.1"/>
    <property type="molecule type" value="Genomic_DNA"/>
</dbReference>
<dbReference type="FunFam" id="3.40.309.10:FF:000012">
    <property type="entry name" value="Betaine aldehyde dehydrogenase"/>
    <property type="match status" value="1"/>
</dbReference>
<sequence length="492" mass="52972">MADIRTYRYFAGNTWHDPATGRWIDSENPATGEVWARVPDCGPEDVARAVAAARTAFRDGPWGRMQPAERGRALRRIGDVISAHADRLGAVELLDNGRLPNIAPGLKPGGWQVDSWHYYAGMCDKIEGRVIPAEVPDMHNYLKWQPYGVVALILPWNSPIGTLTWKLAPCLAAGNTVVIKPSEQASCSVLDLMEILAEADLPPGVVNVVTGFGAGTGEPLIDHPDVRMVSFTGGTGGGRTAAAVAARQVKPLVMELGGKSPQIVLPDADLHLAVNGVVAGIFPAGGQSCISGSRLLVHRSVIGEFTERLVDVASKARVGPPDDPASQIGPIANRPHYESILRRIAAAEAAGHRLLLDGRSAQRDRGYYIGPTIFADVPNRSELAQKEVFGPVVSTETWDDEAEVIRTANDTLYGLAAGIWSRDVTRAMRMADRIEAGTVYINNYFNAATQSPVGGWKQSGYGRENGWEGMKAFMQTKSVWLATAPLQPDPFA</sequence>
<evidence type="ECO:0000256" key="2">
    <source>
        <dbReference type="ARBA" id="ARBA00023002"/>
    </source>
</evidence>
<evidence type="ECO:0000313" key="6">
    <source>
        <dbReference type="EMBL" id="SDE07432.1"/>
    </source>
</evidence>
<proteinExistence type="inferred from homology"/>
<dbReference type="InterPro" id="IPR016163">
    <property type="entry name" value="Ald_DH_C"/>
</dbReference>
<dbReference type="AlphaFoldDB" id="A0A1G6ZXY2"/>
<dbReference type="Gene3D" id="3.40.605.10">
    <property type="entry name" value="Aldehyde Dehydrogenase, Chain A, domain 1"/>
    <property type="match status" value="1"/>
</dbReference>
<comment type="similarity">
    <text evidence="1 4">Belongs to the aldehyde dehydrogenase family.</text>
</comment>
<evidence type="ECO:0000256" key="3">
    <source>
        <dbReference type="PROSITE-ProRule" id="PRU10007"/>
    </source>
</evidence>
<dbReference type="PANTHER" id="PTHR11699">
    <property type="entry name" value="ALDEHYDE DEHYDROGENASE-RELATED"/>
    <property type="match status" value="1"/>
</dbReference>
<dbReference type="RefSeq" id="WP_093034585.1">
    <property type="nucleotide sequence ID" value="NZ_FMZV01000013.1"/>
</dbReference>
<dbReference type="Gene3D" id="3.40.309.10">
    <property type="entry name" value="Aldehyde Dehydrogenase, Chain A, domain 2"/>
    <property type="match status" value="1"/>
</dbReference>
<reference evidence="7" key="1">
    <citation type="submission" date="2016-10" db="EMBL/GenBank/DDBJ databases">
        <authorList>
            <person name="Varghese N."/>
            <person name="Submissions S."/>
        </authorList>
    </citation>
    <scope>NUCLEOTIDE SEQUENCE [LARGE SCALE GENOMIC DNA]</scope>
    <source>
        <strain evidence="7">CGMCC 1.9108</strain>
    </source>
</reference>
<dbReference type="FunFam" id="3.40.605.10:FF:000007">
    <property type="entry name" value="NAD/NADP-dependent betaine aldehyde dehydrogenase"/>
    <property type="match status" value="1"/>
</dbReference>
<evidence type="ECO:0000313" key="7">
    <source>
        <dbReference type="Proteomes" id="UP000199628"/>
    </source>
</evidence>
<dbReference type="PROSITE" id="PS00687">
    <property type="entry name" value="ALDEHYDE_DEHYDR_GLU"/>
    <property type="match status" value="1"/>
</dbReference>
<feature type="active site" evidence="3">
    <location>
        <position position="255"/>
    </location>
</feature>
<name>A0A1G6ZXY2_9RHOB</name>
<dbReference type="InterPro" id="IPR029510">
    <property type="entry name" value="Ald_DH_CS_GLU"/>
</dbReference>
<gene>
    <name evidence="6" type="ORF">SAMN04488239_113142</name>
</gene>
<protein>
    <submittedName>
        <fullName evidence="6">Aldehyde dehydrogenase (NAD+)</fullName>
    </submittedName>
</protein>
<dbReference type="Proteomes" id="UP000199628">
    <property type="component" value="Unassembled WGS sequence"/>
</dbReference>
<keyword evidence="7" id="KW-1185">Reference proteome</keyword>
<evidence type="ECO:0000256" key="4">
    <source>
        <dbReference type="RuleBase" id="RU003345"/>
    </source>
</evidence>
<dbReference type="SUPFAM" id="SSF53720">
    <property type="entry name" value="ALDH-like"/>
    <property type="match status" value="1"/>
</dbReference>
<dbReference type="InterPro" id="IPR016161">
    <property type="entry name" value="Ald_DH/histidinol_DH"/>
</dbReference>
<evidence type="ECO:0000256" key="1">
    <source>
        <dbReference type="ARBA" id="ARBA00009986"/>
    </source>
</evidence>
<dbReference type="InterPro" id="IPR015590">
    <property type="entry name" value="Aldehyde_DH_dom"/>
</dbReference>
<dbReference type="Pfam" id="PF00171">
    <property type="entry name" value="Aldedh"/>
    <property type="match status" value="1"/>
</dbReference>
<dbReference type="InterPro" id="IPR016162">
    <property type="entry name" value="Ald_DH_N"/>
</dbReference>
<dbReference type="OrthoDB" id="9812625at2"/>
<dbReference type="STRING" id="639004.SAMN04488239_113142"/>
<keyword evidence="2 4" id="KW-0560">Oxidoreductase</keyword>
<feature type="domain" description="Aldehyde dehydrogenase" evidence="5">
    <location>
        <begin position="15"/>
        <end position="479"/>
    </location>
</feature>